<proteinExistence type="predicted"/>
<dbReference type="AlphaFoldDB" id="A0A0A9HB32"/>
<reference evidence="1" key="2">
    <citation type="journal article" date="2015" name="Data Brief">
        <title>Shoot transcriptome of the giant reed, Arundo donax.</title>
        <authorList>
            <person name="Barrero R.A."/>
            <person name="Guerrero F.D."/>
            <person name="Moolhuijzen P."/>
            <person name="Goolsby J.A."/>
            <person name="Tidwell J."/>
            <person name="Bellgard S.E."/>
            <person name="Bellgard M.I."/>
        </authorList>
    </citation>
    <scope>NUCLEOTIDE SEQUENCE</scope>
    <source>
        <tissue evidence="1">Shoot tissue taken approximately 20 cm above the soil surface</tissue>
    </source>
</reference>
<organism evidence="1">
    <name type="scientific">Arundo donax</name>
    <name type="common">Giant reed</name>
    <name type="synonym">Donax arundinaceus</name>
    <dbReference type="NCBI Taxonomy" id="35708"/>
    <lineage>
        <taxon>Eukaryota</taxon>
        <taxon>Viridiplantae</taxon>
        <taxon>Streptophyta</taxon>
        <taxon>Embryophyta</taxon>
        <taxon>Tracheophyta</taxon>
        <taxon>Spermatophyta</taxon>
        <taxon>Magnoliopsida</taxon>
        <taxon>Liliopsida</taxon>
        <taxon>Poales</taxon>
        <taxon>Poaceae</taxon>
        <taxon>PACMAD clade</taxon>
        <taxon>Arundinoideae</taxon>
        <taxon>Arundineae</taxon>
        <taxon>Arundo</taxon>
    </lineage>
</organism>
<protein>
    <submittedName>
        <fullName evidence="1">Uncharacterized protein</fullName>
    </submittedName>
</protein>
<evidence type="ECO:0000313" key="1">
    <source>
        <dbReference type="EMBL" id="JAE33967.1"/>
    </source>
</evidence>
<sequence length="29" mass="3234">MTVVMDRLSLRAMLTPCNLPPWVQCLGTS</sequence>
<dbReference type="EMBL" id="GBRH01163929">
    <property type="protein sequence ID" value="JAE33967.1"/>
    <property type="molecule type" value="Transcribed_RNA"/>
</dbReference>
<reference evidence="1" key="1">
    <citation type="submission" date="2014-09" db="EMBL/GenBank/DDBJ databases">
        <authorList>
            <person name="Magalhaes I.L.F."/>
            <person name="Oliveira U."/>
            <person name="Santos F.R."/>
            <person name="Vidigal T.H.D.A."/>
            <person name="Brescovit A.D."/>
            <person name="Santos A.J."/>
        </authorList>
    </citation>
    <scope>NUCLEOTIDE SEQUENCE</scope>
    <source>
        <tissue evidence="1">Shoot tissue taken approximately 20 cm above the soil surface</tissue>
    </source>
</reference>
<name>A0A0A9HB32_ARUDO</name>
<accession>A0A0A9HB32</accession>